<name>A0ACC6SDN1_9BACI</name>
<proteinExistence type="predicted"/>
<reference evidence="1" key="1">
    <citation type="submission" date="2024-03" db="EMBL/GenBank/DDBJ databases">
        <title>Human intestinal bacterial collection.</title>
        <authorList>
            <person name="Pauvert C."/>
            <person name="Hitch T.C.A."/>
            <person name="Clavel T."/>
        </authorList>
    </citation>
    <scope>NUCLEOTIDE SEQUENCE</scope>
    <source>
        <strain evidence="1">CLA-AA-H227</strain>
    </source>
</reference>
<keyword evidence="2" id="KW-1185">Reference proteome</keyword>
<comment type="caution">
    <text evidence="1">The sequence shown here is derived from an EMBL/GenBank/DDBJ whole genome shotgun (WGS) entry which is preliminary data.</text>
</comment>
<dbReference type="Proteomes" id="UP001439875">
    <property type="component" value="Unassembled WGS sequence"/>
</dbReference>
<organism evidence="1 2">
    <name type="scientific">Robertmurraya yapensis</name>
    <name type="common">ex Hitch et al 2024</name>
    <dbReference type="NCBI Taxonomy" id="3133160"/>
    <lineage>
        <taxon>Bacteria</taxon>
        <taxon>Bacillati</taxon>
        <taxon>Bacillota</taxon>
        <taxon>Bacilli</taxon>
        <taxon>Bacillales</taxon>
        <taxon>Bacillaceae</taxon>
        <taxon>Robertmurraya</taxon>
    </lineage>
</organism>
<protein>
    <submittedName>
        <fullName evidence="1">Extracellular matrix/biofilm biosynthesis regulator RemA family protein</fullName>
    </submittedName>
</protein>
<evidence type="ECO:0000313" key="1">
    <source>
        <dbReference type="EMBL" id="MEQ2527918.1"/>
    </source>
</evidence>
<accession>A0ACC6SDN1</accession>
<evidence type="ECO:0000313" key="2">
    <source>
        <dbReference type="Proteomes" id="UP001439875"/>
    </source>
</evidence>
<gene>
    <name evidence="1" type="ORF">WMO40_14515</name>
</gene>
<dbReference type="EMBL" id="JBBMEW010000012">
    <property type="protein sequence ID" value="MEQ2527918.1"/>
    <property type="molecule type" value="Genomic_DNA"/>
</dbReference>
<sequence length="85" mass="9530">MRTLYVHLGEDILVRTKDIVAILDKETVKSSQSMKELLESESNKIVPLTKGDFKSIVITVDAVYYSPLASGTLKKRSTKLAIQEF</sequence>